<dbReference type="InterPro" id="IPR004103">
    <property type="entry name" value="Lyase_8_C"/>
</dbReference>
<dbReference type="RefSeq" id="WP_314801884.1">
    <property type="nucleotide sequence ID" value="NZ_CP130319.1"/>
</dbReference>
<evidence type="ECO:0000259" key="7">
    <source>
        <dbReference type="Pfam" id="PF08124"/>
    </source>
</evidence>
<feature type="domain" description="Polysaccharide lyase 8 N-terminal alpha-helical" evidence="7">
    <location>
        <begin position="12"/>
        <end position="342"/>
    </location>
</feature>
<keyword evidence="3 8" id="KW-0456">Lyase</keyword>
<feature type="domain" description="Polysaccharide lyase family 8 C-terminal" evidence="6">
    <location>
        <begin position="662"/>
        <end position="732"/>
    </location>
</feature>
<organism evidence="8 9">
    <name type="scientific">Paenibacillus roseopurpureus</name>
    <dbReference type="NCBI Taxonomy" id="2918901"/>
    <lineage>
        <taxon>Bacteria</taxon>
        <taxon>Bacillati</taxon>
        <taxon>Bacillota</taxon>
        <taxon>Bacilli</taxon>
        <taxon>Bacillales</taxon>
        <taxon>Paenibacillaceae</taxon>
        <taxon>Paenibacillus</taxon>
    </lineage>
</organism>
<dbReference type="InterPro" id="IPR003159">
    <property type="entry name" value="Lyase_8_central_dom"/>
</dbReference>
<proteinExistence type="inferred from homology"/>
<dbReference type="InterPro" id="IPR038970">
    <property type="entry name" value="Lyase_8"/>
</dbReference>
<dbReference type="GO" id="GO:0005975">
    <property type="term" value="P:carbohydrate metabolic process"/>
    <property type="evidence" value="ECO:0007669"/>
    <property type="project" value="InterPro"/>
</dbReference>
<dbReference type="GO" id="GO:0016837">
    <property type="term" value="F:carbon-oxygen lyase activity, acting on polysaccharides"/>
    <property type="evidence" value="ECO:0007669"/>
    <property type="project" value="UniProtKB-ARBA"/>
</dbReference>
<dbReference type="KEGG" id="proo:MJB10_03825"/>
<dbReference type="Gene3D" id="2.60.220.10">
    <property type="entry name" value="Polysaccharide lyase family 8-like, C-terminal"/>
    <property type="match status" value="1"/>
</dbReference>
<dbReference type="GO" id="GO:0005576">
    <property type="term" value="C:extracellular region"/>
    <property type="evidence" value="ECO:0007669"/>
    <property type="project" value="InterPro"/>
</dbReference>
<dbReference type="PANTHER" id="PTHR38481:SF1">
    <property type="entry name" value="HYALURONATE LYASE"/>
    <property type="match status" value="1"/>
</dbReference>
<evidence type="ECO:0000256" key="3">
    <source>
        <dbReference type="ARBA" id="ARBA00023239"/>
    </source>
</evidence>
<reference evidence="8" key="1">
    <citation type="submission" date="2022-02" db="EMBL/GenBank/DDBJ databases">
        <title>Paenibacillus sp. MBLB1832 Whole Genome Shotgun Sequencing.</title>
        <authorList>
            <person name="Hwang C.Y."/>
            <person name="Cho E.-S."/>
            <person name="Seo M.-J."/>
        </authorList>
    </citation>
    <scope>NUCLEOTIDE SEQUENCE</scope>
    <source>
        <strain evidence="8">MBLB1832</strain>
    </source>
</reference>
<sequence>MKTIFDSLRNKWERALIGGTSLDKTDPDIAHAVEAVEQAGWKAWGTMEHKDTGIGGLWKDLPFERQGFSAWDLSPQVTQSFRRVKDMAMAYRVASSQYAGDEKLKQSIVAGLEWLLAWKFNANIEPYDNWWDWEIGIPLVLVDILTLMYEDLSAPVLETGLSAIDRFCPDLKGRGYEYWGANRAWRVCIIAVRGILGQNPDKMIIARDGVSDAEFGGERSLFKYVNHEDGFYQDGSFIQHGNYAYTGGYGIGLIRNLADAMYILENSPWSVQDPESAHIYQWVEEGYAPLMVGGLMMDMVRGREISREQMPDYQTGISMILALTRVAEFAPTEPIDYKSRIKGRIKGWLQETPHPAPFQGMTLSFLASTKEILQDATITVPGEADHLKIFASMDRVVHRRGSYAFGISMSSKRVGNYEDHHFNDENLRAWYTGDGMTYLYTPQDRMQYSGAFWPTVDPYRLAGTTVTTRYRRDYTDGSWHLPPSNWVGGASLGNKYGAVGMQLKGYAGTLQAKKSWFLFDHEIVALGADITCDDPHGVETIVENRRMSDRTFTIHVDGREQVPDAGHVTASTSTKWLHLGGGQNIGYVFPQGGKVKFMQEERIDRWFNINRSGKSMAAIRNRYMTIWMDHGMYPDSRDYAYILLPQTTPHEVVNYARRPSVQILENRREVQAVKHETLNIVSANFWMDEPVILYEKGQPLLACFNQASVVVEETAEEIRIALSDPTQENEVIRLELYRSAASVETLPEKVTVEQLEPSIIISAQVANLQGATLELLLRCNNR</sequence>
<dbReference type="InterPro" id="IPR011071">
    <property type="entry name" value="Lyase_8-like_C"/>
</dbReference>
<evidence type="ECO:0000313" key="9">
    <source>
        <dbReference type="Proteomes" id="UP001304650"/>
    </source>
</evidence>
<dbReference type="CDD" id="cd01083">
    <property type="entry name" value="GAG_Lyase"/>
    <property type="match status" value="1"/>
</dbReference>
<dbReference type="Pfam" id="PF08124">
    <property type="entry name" value="Lyase_8_N"/>
    <property type="match status" value="1"/>
</dbReference>
<dbReference type="SUPFAM" id="SSF48230">
    <property type="entry name" value="Chondroitin AC/alginate lyase"/>
    <property type="match status" value="1"/>
</dbReference>
<evidence type="ECO:0000313" key="8">
    <source>
        <dbReference type="EMBL" id="WNR45275.1"/>
    </source>
</evidence>
<dbReference type="Pfam" id="PF02884">
    <property type="entry name" value="Lyase_8_C"/>
    <property type="match status" value="1"/>
</dbReference>
<feature type="domain" description="Polysaccharide lyase family 8 central" evidence="5">
    <location>
        <begin position="388"/>
        <end position="647"/>
    </location>
</feature>
<dbReference type="Gene3D" id="1.50.10.100">
    <property type="entry name" value="Chondroitin AC/alginate lyase"/>
    <property type="match status" value="1"/>
</dbReference>
<comment type="similarity">
    <text evidence="1">Belongs to the polysaccharide lyase 8 family.</text>
</comment>
<dbReference type="Gene3D" id="2.70.98.10">
    <property type="match status" value="1"/>
</dbReference>
<evidence type="ECO:0000259" key="5">
    <source>
        <dbReference type="Pfam" id="PF02278"/>
    </source>
</evidence>
<dbReference type="EMBL" id="CP130319">
    <property type="protein sequence ID" value="WNR45275.1"/>
    <property type="molecule type" value="Genomic_DNA"/>
</dbReference>
<feature type="active site" evidence="4">
    <location>
        <position position="240"/>
    </location>
</feature>
<evidence type="ECO:0000256" key="1">
    <source>
        <dbReference type="ARBA" id="ARBA00006699"/>
    </source>
</evidence>
<dbReference type="Proteomes" id="UP001304650">
    <property type="component" value="Chromosome"/>
</dbReference>
<keyword evidence="9" id="KW-1185">Reference proteome</keyword>
<dbReference type="InterPro" id="IPR008929">
    <property type="entry name" value="Chondroitin_lyas"/>
</dbReference>
<dbReference type="SUPFAM" id="SSF74650">
    <property type="entry name" value="Galactose mutarotase-like"/>
    <property type="match status" value="1"/>
</dbReference>
<dbReference type="InterPro" id="IPR014718">
    <property type="entry name" value="GH-type_carb-bd"/>
</dbReference>
<gene>
    <name evidence="8" type="ORF">MJB10_03825</name>
</gene>
<dbReference type="InterPro" id="IPR011013">
    <property type="entry name" value="Gal_mutarotase_sf_dom"/>
</dbReference>
<dbReference type="SUPFAM" id="SSF49863">
    <property type="entry name" value="Hyaluronate lyase-like, C-terminal domain"/>
    <property type="match status" value="1"/>
</dbReference>
<evidence type="ECO:0000259" key="6">
    <source>
        <dbReference type="Pfam" id="PF02884"/>
    </source>
</evidence>
<protein>
    <submittedName>
        <fullName evidence="8">Polysaccharide lyase 8 family protein</fullName>
    </submittedName>
</protein>
<dbReference type="GO" id="GO:0030246">
    <property type="term" value="F:carbohydrate binding"/>
    <property type="evidence" value="ECO:0007669"/>
    <property type="project" value="InterPro"/>
</dbReference>
<name>A0AA96RL09_9BACL</name>
<keyword evidence="2" id="KW-0732">Signal</keyword>
<dbReference type="AlphaFoldDB" id="A0AA96RL09"/>
<feature type="active site" evidence="4">
    <location>
        <position position="303"/>
    </location>
</feature>
<accession>A0AA96RL09</accession>
<dbReference type="PANTHER" id="PTHR38481">
    <property type="entry name" value="HYALURONATE LYASE"/>
    <property type="match status" value="1"/>
</dbReference>
<dbReference type="InterPro" id="IPR012970">
    <property type="entry name" value="Lyase_8_alpha_N"/>
</dbReference>
<dbReference type="Pfam" id="PF02278">
    <property type="entry name" value="Lyase_8"/>
    <property type="match status" value="1"/>
</dbReference>
<evidence type="ECO:0000256" key="2">
    <source>
        <dbReference type="ARBA" id="ARBA00022729"/>
    </source>
</evidence>
<evidence type="ECO:0000256" key="4">
    <source>
        <dbReference type="PIRSR" id="PIRSR638970-1"/>
    </source>
</evidence>
<feature type="active site" evidence="4">
    <location>
        <position position="249"/>
    </location>
</feature>